<dbReference type="InterPro" id="IPR036236">
    <property type="entry name" value="Znf_C2H2_sf"/>
</dbReference>
<dbReference type="Pfam" id="PF00096">
    <property type="entry name" value="zf-C2H2"/>
    <property type="match status" value="5"/>
</dbReference>
<dbReference type="RefSeq" id="XP_014675019.1">
    <property type="nucleotide sequence ID" value="XM_014819533.1"/>
</dbReference>
<evidence type="ECO:0000313" key="9">
    <source>
        <dbReference type="Proteomes" id="UP000695022"/>
    </source>
</evidence>
<keyword evidence="6" id="KW-0539">Nucleus</keyword>
<dbReference type="Gene3D" id="3.30.160.60">
    <property type="entry name" value="Classic Zinc Finger"/>
    <property type="match status" value="8"/>
</dbReference>
<dbReference type="Proteomes" id="UP000695022">
    <property type="component" value="Unplaced"/>
</dbReference>
<name>A0ABM1ES48_PRICU</name>
<dbReference type="SMART" id="SM00355">
    <property type="entry name" value="ZnF_C2H2"/>
    <property type="match status" value="8"/>
</dbReference>
<evidence type="ECO:0000256" key="4">
    <source>
        <dbReference type="ARBA" id="ARBA00022771"/>
    </source>
</evidence>
<proteinExistence type="predicted"/>
<organism evidence="9 10">
    <name type="scientific">Priapulus caudatus</name>
    <name type="common">Priapulid worm</name>
    <dbReference type="NCBI Taxonomy" id="37621"/>
    <lineage>
        <taxon>Eukaryota</taxon>
        <taxon>Metazoa</taxon>
        <taxon>Ecdysozoa</taxon>
        <taxon>Scalidophora</taxon>
        <taxon>Priapulida</taxon>
        <taxon>Priapulimorpha</taxon>
        <taxon>Priapulimorphida</taxon>
        <taxon>Priapulidae</taxon>
        <taxon>Priapulus</taxon>
    </lineage>
</organism>
<dbReference type="InterPro" id="IPR056438">
    <property type="entry name" value="Znf-C2H2_CTCF"/>
</dbReference>
<feature type="domain" description="C2H2-type" evidence="8">
    <location>
        <begin position="101"/>
        <end position="128"/>
    </location>
</feature>
<feature type="domain" description="C2H2-type" evidence="8">
    <location>
        <begin position="129"/>
        <end position="156"/>
    </location>
</feature>
<feature type="domain" description="C2H2-type" evidence="8">
    <location>
        <begin position="213"/>
        <end position="240"/>
    </location>
</feature>
<evidence type="ECO:0000256" key="3">
    <source>
        <dbReference type="ARBA" id="ARBA00022737"/>
    </source>
</evidence>
<comment type="subcellular location">
    <subcellularLocation>
        <location evidence="1">Nucleus</location>
    </subcellularLocation>
</comment>
<evidence type="ECO:0000256" key="5">
    <source>
        <dbReference type="ARBA" id="ARBA00022833"/>
    </source>
</evidence>
<feature type="domain" description="C2H2-type" evidence="8">
    <location>
        <begin position="45"/>
        <end position="72"/>
    </location>
</feature>
<dbReference type="GeneID" id="106815107"/>
<reference evidence="10" key="1">
    <citation type="submission" date="2025-08" db="UniProtKB">
        <authorList>
            <consortium name="RefSeq"/>
        </authorList>
    </citation>
    <scope>IDENTIFICATION</scope>
</reference>
<evidence type="ECO:0000256" key="7">
    <source>
        <dbReference type="PROSITE-ProRule" id="PRU00042"/>
    </source>
</evidence>
<dbReference type="PROSITE" id="PS00028">
    <property type="entry name" value="ZINC_FINGER_C2H2_1"/>
    <property type="match status" value="6"/>
</dbReference>
<keyword evidence="3" id="KW-0677">Repeat</keyword>
<dbReference type="PROSITE" id="PS50157">
    <property type="entry name" value="ZINC_FINGER_C2H2_2"/>
    <property type="match status" value="8"/>
</dbReference>
<keyword evidence="4 7" id="KW-0863">Zinc-finger</keyword>
<feature type="domain" description="C2H2-type" evidence="8">
    <location>
        <begin position="157"/>
        <end position="184"/>
    </location>
</feature>
<keyword evidence="5" id="KW-0862">Zinc</keyword>
<keyword evidence="9" id="KW-1185">Reference proteome</keyword>
<keyword evidence="2" id="KW-0479">Metal-binding</keyword>
<gene>
    <name evidence="10" type="primary">LOC106815107</name>
</gene>
<feature type="domain" description="C2H2-type" evidence="8">
    <location>
        <begin position="185"/>
        <end position="212"/>
    </location>
</feature>
<evidence type="ECO:0000256" key="2">
    <source>
        <dbReference type="ARBA" id="ARBA00022723"/>
    </source>
</evidence>
<evidence type="ECO:0000256" key="6">
    <source>
        <dbReference type="ARBA" id="ARBA00023242"/>
    </source>
</evidence>
<protein>
    <submittedName>
        <fullName evidence="10">Zinc finger protein 431-like</fullName>
    </submittedName>
</protein>
<sequence length="465" mass="52631">MEPSHSDMPRPGGKKSYVCDVCGYASSKLCDLKNHVRTHTAEKPYRCDMCEYSCAQFKTLKIPMRTHTGEKPYACDRCEYRCSGSDLLTLHMRTHTGEKPYRCDLCEHRFAQSGGLKKHMRTHTGEKPFTCDRCEYKCTTSGALNTHMRTHTGEKPYRCDICEYSCSQSGNLKNHMRIHTGEKQFTCDRCEYKCASSGALKIHMRTHTGEKPYRCDICEYRCAQSSHLRIHMRTHTGEKPFTCDRCQYKCASSGAKIQMEKWNGDVLDINKTVERLCPRKCSQLLGVHALSGCDTVSYPFGKGKQSALKLLEIDIPGLDQVLGELGATHSQLRATADSFFLPLYGQKSCTTMNDARTRLYRSHKKPPQLKKLPPTDVNLQLHVLRTHLQMLLWKAANQRVPPEEALHITNFGWSIKGSTITPTISTAPVAPQALLDVTIASAREESPVVVNSRKIRWTPKTMKKS</sequence>
<dbReference type="PANTHER" id="PTHR24406">
    <property type="entry name" value="TRANSCRIPTIONAL REPRESSOR CTCFL-RELATED"/>
    <property type="match status" value="1"/>
</dbReference>
<accession>A0ABM1ES48</accession>
<dbReference type="Pfam" id="PF23611">
    <property type="entry name" value="zf-C2H2_16"/>
    <property type="match status" value="1"/>
</dbReference>
<dbReference type="InterPro" id="IPR050888">
    <property type="entry name" value="ZnF_C2H2-type_TF"/>
</dbReference>
<evidence type="ECO:0000256" key="1">
    <source>
        <dbReference type="ARBA" id="ARBA00004123"/>
    </source>
</evidence>
<evidence type="ECO:0000313" key="10">
    <source>
        <dbReference type="RefSeq" id="XP_014675019.1"/>
    </source>
</evidence>
<evidence type="ECO:0000259" key="8">
    <source>
        <dbReference type="PROSITE" id="PS50157"/>
    </source>
</evidence>
<dbReference type="SUPFAM" id="SSF57667">
    <property type="entry name" value="beta-beta-alpha zinc fingers"/>
    <property type="match status" value="5"/>
</dbReference>
<dbReference type="InterPro" id="IPR013087">
    <property type="entry name" value="Znf_C2H2_type"/>
</dbReference>
<feature type="domain" description="C2H2-type" evidence="8">
    <location>
        <begin position="73"/>
        <end position="100"/>
    </location>
</feature>
<feature type="domain" description="C2H2-type" evidence="8">
    <location>
        <begin position="17"/>
        <end position="44"/>
    </location>
</feature>